<organism evidence="1 2">
    <name type="scientific">Tetrahymena thermophila (strain SB210)</name>
    <dbReference type="NCBI Taxonomy" id="312017"/>
    <lineage>
        <taxon>Eukaryota</taxon>
        <taxon>Sar</taxon>
        <taxon>Alveolata</taxon>
        <taxon>Ciliophora</taxon>
        <taxon>Intramacronucleata</taxon>
        <taxon>Oligohymenophorea</taxon>
        <taxon>Hymenostomatida</taxon>
        <taxon>Tetrahymenina</taxon>
        <taxon>Tetrahymenidae</taxon>
        <taxon>Tetrahymena</taxon>
    </lineage>
</organism>
<evidence type="ECO:0000313" key="2">
    <source>
        <dbReference type="Proteomes" id="UP000009168"/>
    </source>
</evidence>
<dbReference type="EMBL" id="GG662644">
    <property type="protein sequence ID" value="EWS73572.1"/>
    <property type="molecule type" value="Genomic_DNA"/>
</dbReference>
<sequence>MLDQKGPRQKDLYKSLKTIYQNKFQYKIQYLFKIDGIKQVEIQNNFLQYSISSCCLSYVQLSIQMLSFIFYSIGTKVSVTKVTKTRGNIFRVFQKQRINRTSNNLDSRIQVKNFLNTLFTCNKVDEGDILFLNTDFNQFFNTLDN</sequence>
<protein>
    <submittedName>
        <fullName evidence="1">Uncharacterized protein</fullName>
    </submittedName>
</protein>
<keyword evidence="2" id="KW-1185">Reference proteome</keyword>
<accession>W7X898</accession>
<dbReference type="GeneID" id="24438695"/>
<dbReference type="InParanoid" id="W7X898"/>
<reference evidence="2" key="1">
    <citation type="journal article" date="2006" name="PLoS Biol.">
        <title>Macronuclear genome sequence of the ciliate Tetrahymena thermophila, a model eukaryote.</title>
        <authorList>
            <person name="Eisen J.A."/>
            <person name="Coyne R.S."/>
            <person name="Wu M."/>
            <person name="Wu D."/>
            <person name="Thiagarajan M."/>
            <person name="Wortman J.R."/>
            <person name="Badger J.H."/>
            <person name="Ren Q."/>
            <person name="Amedeo P."/>
            <person name="Jones K.M."/>
            <person name="Tallon L.J."/>
            <person name="Delcher A.L."/>
            <person name="Salzberg S.L."/>
            <person name="Silva J.C."/>
            <person name="Haas B.J."/>
            <person name="Majoros W.H."/>
            <person name="Farzad M."/>
            <person name="Carlton J.M."/>
            <person name="Smith R.K. Jr."/>
            <person name="Garg J."/>
            <person name="Pearlman R.E."/>
            <person name="Karrer K.M."/>
            <person name="Sun L."/>
            <person name="Manning G."/>
            <person name="Elde N.C."/>
            <person name="Turkewitz A.P."/>
            <person name="Asai D.J."/>
            <person name="Wilkes D.E."/>
            <person name="Wang Y."/>
            <person name="Cai H."/>
            <person name="Collins K."/>
            <person name="Stewart B.A."/>
            <person name="Lee S.R."/>
            <person name="Wilamowska K."/>
            <person name="Weinberg Z."/>
            <person name="Ruzzo W.L."/>
            <person name="Wloga D."/>
            <person name="Gaertig J."/>
            <person name="Frankel J."/>
            <person name="Tsao C.-C."/>
            <person name="Gorovsky M.A."/>
            <person name="Keeling P.J."/>
            <person name="Waller R.F."/>
            <person name="Patron N.J."/>
            <person name="Cherry J.M."/>
            <person name="Stover N.A."/>
            <person name="Krieger C.J."/>
            <person name="del Toro C."/>
            <person name="Ryder H.F."/>
            <person name="Williamson S.C."/>
            <person name="Barbeau R.A."/>
            <person name="Hamilton E.P."/>
            <person name="Orias E."/>
        </authorList>
    </citation>
    <scope>NUCLEOTIDE SEQUENCE [LARGE SCALE GENOMIC DNA]</scope>
    <source>
        <strain evidence="2">SB210</strain>
    </source>
</reference>
<evidence type="ECO:0000313" key="1">
    <source>
        <dbReference type="EMBL" id="EWS73572.1"/>
    </source>
</evidence>
<gene>
    <name evidence="1" type="ORF">TTHERM_000388559</name>
</gene>
<dbReference type="RefSeq" id="XP_012653895.1">
    <property type="nucleotide sequence ID" value="XM_012798441.1"/>
</dbReference>
<dbReference type="Proteomes" id="UP000009168">
    <property type="component" value="Unassembled WGS sequence"/>
</dbReference>
<dbReference type="AlphaFoldDB" id="W7X898"/>
<name>W7X898_TETTS</name>
<proteinExistence type="predicted"/>
<dbReference type="KEGG" id="tet:TTHERM_000388559"/>